<evidence type="ECO:0000313" key="1">
    <source>
        <dbReference type="EMBL" id="KAK7328774.1"/>
    </source>
</evidence>
<sequence length="300" mass="33290">MPLQTEGVHYGILEERLWGYRARKTEISGRRRKKGKGESFGKGGALTSCTSSHLLLVGIGTLSWISIISDPHARNLHEQKAREPFWTKLSTRLSPDLSPLEDGFSRLSKIKTEILWQLDTETHGKKEAIAFHEDSWKKFGGLPSVKFCSSSGKMRTLARLISVCQCKPSISPIIISEIRRESCGRLVQFESTSVSVTSAISKCASMNPFALGVASHIFLVSSIILSRYGPKLCYYFAPRSSTKRRRAKGLMTVIVELTEINAPDPSKPLLGVLLTEGGHWLWVDVKRIHAAHACFGHAKS</sequence>
<dbReference type="Proteomes" id="UP001367508">
    <property type="component" value="Unassembled WGS sequence"/>
</dbReference>
<reference evidence="1 2" key="1">
    <citation type="submission" date="2024-01" db="EMBL/GenBank/DDBJ databases">
        <title>The genomes of 5 underutilized Papilionoideae crops provide insights into root nodulation and disease resistanc.</title>
        <authorList>
            <person name="Jiang F."/>
        </authorList>
    </citation>
    <scope>NUCLEOTIDE SEQUENCE [LARGE SCALE GENOMIC DNA]</scope>
    <source>
        <strain evidence="1">LVBAO_FW01</strain>
        <tissue evidence="1">Leaves</tissue>
    </source>
</reference>
<evidence type="ECO:0000313" key="2">
    <source>
        <dbReference type="Proteomes" id="UP001367508"/>
    </source>
</evidence>
<organism evidence="1 2">
    <name type="scientific">Canavalia gladiata</name>
    <name type="common">Sword bean</name>
    <name type="synonym">Dolichos gladiatus</name>
    <dbReference type="NCBI Taxonomy" id="3824"/>
    <lineage>
        <taxon>Eukaryota</taxon>
        <taxon>Viridiplantae</taxon>
        <taxon>Streptophyta</taxon>
        <taxon>Embryophyta</taxon>
        <taxon>Tracheophyta</taxon>
        <taxon>Spermatophyta</taxon>
        <taxon>Magnoliopsida</taxon>
        <taxon>eudicotyledons</taxon>
        <taxon>Gunneridae</taxon>
        <taxon>Pentapetalae</taxon>
        <taxon>rosids</taxon>
        <taxon>fabids</taxon>
        <taxon>Fabales</taxon>
        <taxon>Fabaceae</taxon>
        <taxon>Papilionoideae</taxon>
        <taxon>50 kb inversion clade</taxon>
        <taxon>NPAAA clade</taxon>
        <taxon>indigoferoid/millettioid clade</taxon>
        <taxon>Phaseoleae</taxon>
        <taxon>Canavalia</taxon>
    </lineage>
</organism>
<comment type="caution">
    <text evidence="1">The sequence shown here is derived from an EMBL/GenBank/DDBJ whole genome shotgun (WGS) entry which is preliminary data.</text>
</comment>
<keyword evidence="2" id="KW-1185">Reference proteome</keyword>
<protein>
    <submittedName>
        <fullName evidence="1">Uncharacterized protein</fullName>
    </submittedName>
</protein>
<proteinExistence type="predicted"/>
<dbReference type="EMBL" id="JAYMYQ010000005">
    <property type="protein sequence ID" value="KAK7328774.1"/>
    <property type="molecule type" value="Genomic_DNA"/>
</dbReference>
<name>A0AAN9QBD9_CANGL</name>
<gene>
    <name evidence="1" type="ORF">VNO77_22894</name>
</gene>
<accession>A0AAN9QBD9</accession>
<dbReference type="AlphaFoldDB" id="A0AAN9QBD9"/>